<organism evidence="3 4">
    <name type="scientific">Bodo saltans</name>
    <name type="common">Flagellated protozoan</name>
    <dbReference type="NCBI Taxonomy" id="75058"/>
    <lineage>
        <taxon>Eukaryota</taxon>
        <taxon>Discoba</taxon>
        <taxon>Euglenozoa</taxon>
        <taxon>Kinetoplastea</taxon>
        <taxon>Metakinetoplastina</taxon>
        <taxon>Eubodonida</taxon>
        <taxon>Bodonidae</taxon>
        <taxon>Bodo</taxon>
    </lineage>
</organism>
<keyword evidence="1" id="KW-0175">Coiled coil</keyword>
<feature type="compositionally biased region" description="Basic and acidic residues" evidence="2">
    <location>
        <begin position="131"/>
        <end position="140"/>
    </location>
</feature>
<accession>A0A0S4JMZ2</accession>
<feature type="region of interest" description="Disordered" evidence="2">
    <location>
        <begin position="408"/>
        <end position="428"/>
    </location>
</feature>
<reference evidence="4" key="1">
    <citation type="submission" date="2015-09" db="EMBL/GenBank/DDBJ databases">
        <authorList>
            <consortium name="Pathogen Informatics"/>
        </authorList>
    </citation>
    <scope>NUCLEOTIDE SEQUENCE [LARGE SCALE GENOMIC DNA]</scope>
    <source>
        <strain evidence="4">Lake Konstanz</strain>
    </source>
</reference>
<dbReference type="EMBL" id="CYKH01001944">
    <property type="protein sequence ID" value="CUG91617.1"/>
    <property type="molecule type" value="Genomic_DNA"/>
</dbReference>
<feature type="coiled-coil region" evidence="1">
    <location>
        <begin position="529"/>
        <end position="572"/>
    </location>
</feature>
<dbReference type="AlphaFoldDB" id="A0A0S4JMZ2"/>
<name>A0A0S4JMZ2_BODSA</name>
<dbReference type="VEuPathDB" id="TriTrypDB:BSAL_32980"/>
<feature type="region of interest" description="Disordered" evidence="2">
    <location>
        <begin position="721"/>
        <end position="740"/>
    </location>
</feature>
<proteinExistence type="predicted"/>
<feature type="region of interest" description="Disordered" evidence="2">
    <location>
        <begin position="666"/>
        <end position="716"/>
    </location>
</feature>
<feature type="compositionally biased region" description="Low complexity" evidence="2">
    <location>
        <begin position="104"/>
        <end position="118"/>
    </location>
</feature>
<feature type="compositionally biased region" description="Polar residues" evidence="2">
    <location>
        <begin position="697"/>
        <end position="709"/>
    </location>
</feature>
<feature type="coiled-coil region" evidence="1">
    <location>
        <begin position="300"/>
        <end position="394"/>
    </location>
</feature>
<feature type="region of interest" description="Disordered" evidence="2">
    <location>
        <begin position="47"/>
        <end position="148"/>
    </location>
</feature>
<sequence>MSFGLKRQDVAALLVVADPQPTMSHGLNTDHINLKWILRRRTKANDIEGENSVPRKQDPLGTLSKPRERTVHQSPHRVVVSPTASSLAALPGGEIQVSTHHHNNNGNGNDHHTNNTNDMSPQSSFSLEQDSASHHDESHSRFRGGGGTRNLLTLDQSTVCSMDSKHTVLLDSPRSVFIVLSNGHSVARICKADQQEFYNEALRTGVPLDMVNLRIAAENKRRLQCYHSLRAAYVELCSKLSSEALADAIRDQKYGIEIEAAKNRQRMKNIPRYAYYGGEDLGLFDEDCYRLLEHARNKTVDEVRNVLEQNEKKIQQQNERERNADQDMSALDAERRALEMKEKDQRERSRAIQRRADEFRQRVQRIRQEQEDEMEGLRKRVEVKQQEQEEFIEQQEMLRRHLSMSSFEAQQQKRVQVRQSVAAKDEKRRQDLIRRSEYLTQLHQREQDRRKEQLSEEHRLSKEALNERGRVTRLLAAVQLEEKRMKSEFAIAQSNERAEQFKKTRAMRFEARKQLVEERKERGAQARQLAEEKRARKALELEMDYERKQQYIADMNEEHEREMTLQKELNKQSRMIQKDEQTRCKQVNAFQSVGYLADAQAKADWLERENEKRRLLALQVRQERDALYRARDMILQQVEESEVQRKKQETFVKTNSSNISSMLQHTISSSHNVSAQSNASATVSPSRTARHDKKLPSSESVPTTKSSKAAVTAGDIVSKRSQLRSYSRSDPNDAPPITFTGVEDHSVAEKQQTEQTQSAPSHPTTIAVIAPPTESNVATTASQLNATSADAPMLEGEPQPPTAAKEGGSNSETFESHEQL</sequence>
<dbReference type="Proteomes" id="UP000051952">
    <property type="component" value="Unassembled WGS sequence"/>
</dbReference>
<keyword evidence="4" id="KW-1185">Reference proteome</keyword>
<evidence type="ECO:0000313" key="3">
    <source>
        <dbReference type="EMBL" id="CUG91617.1"/>
    </source>
</evidence>
<feature type="compositionally biased region" description="Low complexity" evidence="2">
    <location>
        <begin position="409"/>
        <end position="422"/>
    </location>
</feature>
<feature type="compositionally biased region" description="Polar residues" evidence="2">
    <location>
        <begin position="119"/>
        <end position="130"/>
    </location>
</feature>
<gene>
    <name evidence="3" type="ORF">BSAL_32980</name>
</gene>
<feature type="region of interest" description="Disordered" evidence="2">
    <location>
        <begin position="770"/>
        <end position="820"/>
    </location>
</feature>
<protein>
    <submittedName>
        <fullName evidence="3">Uncharacterized protein</fullName>
    </submittedName>
</protein>
<evidence type="ECO:0000313" key="4">
    <source>
        <dbReference type="Proteomes" id="UP000051952"/>
    </source>
</evidence>
<evidence type="ECO:0000256" key="1">
    <source>
        <dbReference type="SAM" id="Coils"/>
    </source>
</evidence>
<evidence type="ECO:0000256" key="2">
    <source>
        <dbReference type="SAM" id="MobiDB-lite"/>
    </source>
</evidence>
<feature type="compositionally biased region" description="Polar residues" evidence="2">
    <location>
        <begin position="666"/>
        <end position="687"/>
    </location>
</feature>
<feature type="compositionally biased region" description="Polar residues" evidence="2">
    <location>
        <begin position="773"/>
        <end position="788"/>
    </location>
</feature>